<name>A0A1G4SC01_9HYPH</name>
<proteinExistence type="predicted"/>
<organism evidence="1 2">
    <name type="scientific">Rhizobium mongolense subsp. loessense</name>
    <dbReference type="NCBI Taxonomy" id="158890"/>
    <lineage>
        <taxon>Bacteria</taxon>
        <taxon>Pseudomonadati</taxon>
        <taxon>Pseudomonadota</taxon>
        <taxon>Alphaproteobacteria</taxon>
        <taxon>Hyphomicrobiales</taxon>
        <taxon>Rhizobiaceae</taxon>
        <taxon>Rhizobium/Agrobacterium group</taxon>
        <taxon>Rhizobium</taxon>
    </lineage>
</organism>
<gene>
    <name evidence="1" type="ORF">SAMN02927900_03515</name>
</gene>
<accession>A0A1G4SC01</accession>
<reference evidence="1 2" key="1">
    <citation type="submission" date="2016-10" db="EMBL/GenBank/DDBJ databases">
        <authorList>
            <person name="de Groot N.N."/>
        </authorList>
    </citation>
    <scope>NUCLEOTIDE SEQUENCE [LARGE SCALE GENOMIC DNA]</scope>
    <source>
        <strain evidence="1 2">CGMCC 1.3401</strain>
    </source>
</reference>
<dbReference type="Proteomes" id="UP000199542">
    <property type="component" value="Unassembled WGS sequence"/>
</dbReference>
<dbReference type="AlphaFoldDB" id="A0A1G4SC01"/>
<sequence>MTYASRRGSNGSLKLIVAVVAGASAWLPLSNTTEVRAEDSPFAQFPLVIHCKYKDTHHAFYVSRISPDGVATYVASDRIAGNITLDGQAKATGGEEAGSCVGKTLEELRASGQAWDLKR</sequence>
<evidence type="ECO:0000313" key="2">
    <source>
        <dbReference type="Proteomes" id="UP000199542"/>
    </source>
</evidence>
<evidence type="ECO:0000313" key="1">
    <source>
        <dbReference type="EMBL" id="SCW65909.1"/>
    </source>
</evidence>
<protein>
    <submittedName>
        <fullName evidence="1">Uncharacterized protein</fullName>
    </submittedName>
</protein>
<dbReference type="RefSeq" id="WP_092586200.1">
    <property type="nucleotide sequence ID" value="NZ_FMTM01000005.1"/>
</dbReference>
<dbReference type="EMBL" id="FMTM01000005">
    <property type="protein sequence ID" value="SCW65909.1"/>
    <property type="molecule type" value="Genomic_DNA"/>
</dbReference>